<evidence type="ECO:0000259" key="3">
    <source>
        <dbReference type="PROSITE" id="PS50977"/>
    </source>
</evidence>
<evidence type="ECO:0000256" key="2">
    <source>
        <dbReference type="PROSITE-ProRule" id="PRU00335"/>
    </source>
</evidence>
<dbReference type="InterPro" id="IPR050109">
    <property type="entry name" value="HTH-type_TetR-like_transc_reg"/>
</dbReference>
<evidence type="ECO:0000313" key="4">
    <source>
        <dbReference type="EMBL" id="GGP04882.1"/>
    </source>
</evidence>
<dbReference type="Gene3D" id="1.10.357.10">
    <property type="entry name" value="Tetracycline Repressor, domain 2"/>
    <property type="match status" value="1"/>
</dbReference>
<sequence length="228" mass="25419">MYAPFPYSDHPSIIVCSGATIMLDGWNVNRSYRGMSAEQRLADRRERLMTAAYTLYAKPGFEATTIERLCSEARISNRAFYECFGGREELLQALHERCVEDSLAAVATALQEARATLDDRVSAGIRAYIEFTTADWRRARIMHLEVRRSGDILAASRQRAVASFARLVEEASKDFPEPAMGNRRLVALGVIGALQELLIEWLLAADPPTIDELVDVAVHIFGRSLGKP</sequence>
<feature type="domain" description="HTH tetR-type" evidence="3">
    <location>
        <begin position="42"/>
        <end position="102"/>
    </location>
</feature>
<keyword evidence="5" id="KW-1185">Reference proteome</keyword>
<evidence type="ECO:0000256" key="1">
    <source>
        <dbReference type="ARBA" id="ARBA00023125"/>
    </source>
</evidence>
<dbReference type="InterPro" id="IPR009057">
    <property type="entry name" value="Homeodomain-like_sf"/>
</dbReference>
<dbReference type="Proteomes" id="UP000660745">
    <property type="component" value="Unassembled WGS sequence"/>
</dbReference>
<organism evidence="4 5">
    <name type="scientific">Nonomuraea glycinis</name>
    <dbReference type="NCBI Taxonomy" id="2047744"/>
    <lineage>
        <taxon>Bacteria</taxon>
        <taxon>Bacillati</taxon>
        <taxon>Actinomycetota</taxon>
        <taxon>Actinomycetes</taxon>
        <taxon>Streptosporangiales</taxon>
        <taxon>Streptosporangiaceae</taxon>
        <taxon>Nonomuraea</taxon>
    </lineage>
</organism>
<gene>
    <name evidence="4" type="ORF">GCM10012278_22070</name>
</gene>
<protein>
    <submittedName>
        <fullName evidence="4">TetR family transcriptional regulator</fullName>
    </submittedName>
</protein>
<dbReference type="InterPro" id="IPR036271">
    <property type="entry name" value="Tet_transcr_reg_TetR-rel_C_sf"/>
</dbReference>
<proteinExistence type="predicted"/>
<comment type="caution">
    <text evidence="4">The sequence shown here is derived from an EMBL/GenBank/DDBJ whole genome shotgun (WGS) entry which is preliminary data.</text>
</comment>
<dbReference type="GO" id="GO:0000976">
    <property type="term" value="F:transcription cis-regulatory region binding"/>
    <property type="evidence" value="ECO:0007669"/>
    <property type="project" value="TreeGrafter"/>
</dbReference>
<evidence type="ECO:0000313" key="5">
    <source>
        <dbReference type="Proteomes" id="UP000660745"/>
    </source>
</evidence>
<feature type="DNA-binding region" description="H-T-H motif" evidence="2">
    <location>
        <begin position="65"/>
        <end position="84"/>
    </location>
</feature>
<dbReference type="EMBL" id="BMNK01000003">
    <property type="protein sequence ID" value="GGP04882.1"/>
    <property type="molecule type" value="Genomic_DNA"/>
</dbReference>
<reference evidence="4" key="2">
    <citation type="submission" date="2020-09" db="EMBL/GenBank/DDBJ databases">
        <authorList>
            <person name="Sun Q."/>
            <person name="Zhou Y."/>
        </authorList>
    </citation>
    <scope>NUCLEOTIDE SEQUENCE</scope>
    <source>
        <strain evidence="4">CGMCC 4.7430</strain>
    </source>
</reference>
<dbReference type="Pfam" id="PF00440">
    <property type="entry name" value="TetR_N"/>
    <property type="match status" value="1"/>
</dbReference>
<dbReference type="SUPFAM" id="SSF48498">
    <property type="entry name" value="Tetracyclin repressor-like, C-terminal domain"/>
    <property type="match status" value="1"/>
</dbReference>
<dbReference type="PANTHER" id="PTHR30055:SF226">
    <property type="entry name" value="HTH-TYPE TRANSCRIPTIONAL REGULATOR PKSA"/>
    <property type="match status" value="1"/>
</dbReference>
<accession>A0A918E4Z1</accession>
<dbReference type="PANTHER" id="PTHR30055">
    <property type="entry name" value="HTH-TYPE TRANSCRIPTIONAL REGULATOR RUTR"/>
    <property type="match status" value="1"/>
</dbReference>
<dbReference type="GO" id="GO:0003700">
    <property type="term" value="F:DNA-binding transcription factor activity"/>
    <property type="evidence" value="ECO:0007669"/>
    <property type="project" value="TreeGrafter"/>
</dbReference>
<dbReference type="Gene3D" id="1.10.10.60">
    <property type="entry name" value="Homeodomain-like"/>
    <property type="match status" value="1"/>
</dbReference>
<dbReference type="AlphaFoldDB" id="A0A918E4Z1"/>
<name>A0A918E4Z1_9ACTN</name>
<reference evidence="4" key="1">
    <citation type="journal article" date="2014" name="Int. J. Syst. Evol. Microbiol.">
        <title>Complete genome sequence of Corynebacterium casei LMG S-19264T (=DSM 44701T), isolated from a smear-ripened cheese.</title>
        <authorList>
            <consortium name="US DOE Joint Genome Institute (JGI-PGF)"/>
            <person name="Walter F."/>
            <person name="Albersmeier A."/>
            <person name="Kalinowski J."/>
            <person name="Ruckert C."/>
        </authorList>
    </citation>
    <scope>NUCLEOTIDE SEQUENCE</scope>
    <source>
        <strain evidence="4">CGMCC 4.7430</strain>
    </source>
</reference>
<dbReference type="InterPro" id="IPR001647">
    <property type="entry name" value="HTH_TetR"/>
</dbReference>
<dbReference type="SUPFAM" id="SSF46689">
    <property type="entry name" value="Homeodomain-like"/>
    <property type="match status" value="1"/>
</dbReference>
<dbReference type="PROSITE" id="PS50977">
    <property type="entry name" value="HTH_TETR_2"/>
    <property type="match status" value="1"/>
</dbReference>
<keyword evidence="1 2" id="KW-0238">DNA-binding</keyword>